<dbReference type="Proteomes" id="UP000274822">
    <property type="component" value="Unassembled WGS sequence"/>
</dbReference>
<proteinExistence type="predicted"/>
<feature type="compositionally biased region" description="Basic and acidic residues" evidence="1">
    <location>
        <begin position="66"/>
        <end position="84"/>
    </location>
</feature>
<name>A0A433QQQ6_9FUNG</name>
<comment type="caution">
    <text evidence="2">The sequence shown here is derived from an EMBL/GenBank/DDBJ whole genome shotgun (WGS) entry which is preliminary data.</text>
</comment>
<reference evidence="2 3" key="1">
    <citation type="journal article" date="2018" name="New Phytol.">
        <title>Phylogenomics of Endogonaceae and evolution of mycorrhizas within Mucoromycota.</title>
        <authorList>
            <person name="Chang Y."/>
            <person name="Desiro A."/>
            <person name="Na H."/>
            <person name="Sandor L."/>
            <person name="Lipzen A."/>
            <person name="Clum A."/>
            <person name="Barry K."/>
            <person name="Grigoriev I.V."/>
            <person name="Martin F.M."/>
            <person name="Stajich J.E."/>
            <person name="Smith M.E."/>
            <person name="Bonito G."/>
            <person name="Spatafora J.W."/>
        </authorList>
    </citation>
    <scope>NUCLEOTIDE SEQUENCE [LARGE SCALE GENOMIC DNA]</scope>
    <source>
        <strain evidence="2 3">AD002</strain>
    </source>
</reference>
<keyword evidence="3" id="KW-1185">Reference proteome</keyword>
<evidence type="ECO:0000313" key="3">
    <source>
        <dbReference type="Proteomes" id="UP000274822"/>
    </source>
</evidence>
<sequence>MLFPSSEPIKFVRHGLCHLTCSETPWLDDVYESNELDQNTVDVVYQNTKNLTLQVSQETQENQEPEQPKETQETQETEENHYSERSLSPGCSDEDNEDRLSNISLFFESDVPDRKNLRCTLAEPFVRRALMFYFQQYLHTHSIYMAYLTEIMTSPALTAAARGSLLEWTIMTKIKENWIGKSLRNILEKSLQLQDCKPLPLWLNNSLKVQPFEEIHDESTVSAEDDTLPTFLSGQQDQRPNRALLPSAMAGPDGVCATTMKGVFVIFASALSTKHNIKGEKCSKNIKTTDVEMFYTKSDGQPYKFPQNKKAQYHSMRGRNERIRQLRRDGVLQGFLRIHFNIPKAAGNVRQYDVVKKDGRTDLILNVDLQFAQAIHLLDGPIADVLETLCVKDNKGDIE</sequence>
<feature type="region of interest" description="Disordered" evidence="1">
    <location>
        <begin position="56"/>
        <end position="96"/>
    </location>
</feature>
<dbReference type="EMBL" id="RBNJ01002314">
    <property type="protein sequence ID" value="RUS32101.1"/>
    <property type="molecule type" value="Genomic_DNA"/>
</dbReference>
<dbReference type="AlphaFoldDB" id="A0A433QQQ6"/>
<evidence type="ECO:0000313" key="2">
    <source>
        <dbReference type="EMBL" id="RUS32101.1"/>
    </source>
</evidence>
<gene>
    <name evidence="2" type="ORF">BC938DRAFT_476280</name>
</gene>
<accession>A0A433QQQ6</accession>
<protein>
    <submittedName>
        <fullName evidence="2">Uncharacterized protein</fullName>
    </submittedName>
</protein>
<evidence type="ECO:0000256" key="1">
    <source>
        <dbReference type="SAM" id="MobiDB-lite"/>
    </source>
</evidence>
<organism evidence="2 3">
    <name type="scientific">Jimgerdemannia flammicorona</name>
    <dbReference type="NCBI Taxonomy" id="994334"/>
    <lineage>
        <taxon>Eukaryota</taxon>
        <taxon>Fungi</taxon>
        <taxon>Fungi incertae sedis</taxon>
        <taxon>Mucoromycota</taxon>
        <taxon>Mucoromycotina</taxon>
        <taxon>Endogonomycetes</taxon>
        <taxon>Endogonales</taxon>
        <taxon>Endogonaceae</taxon>
        <taxon>Jimgerdemannia</taxon>
    </lineage>
</organism>